<feature type="transmembrane region" description="Helical" evidence="12">
    <location>
        <begin position="43"/>
        <end position="63"/>
    </location>
</feature>
<comment type="cofactor">
    <cofactor evidence="1">
        <name>heme b</name>
        <dbReference type="ChEBI" id="CHEBI:60344"/>
    </cofactor>
</comment>
<dbReference type="InterPro" id="IPR006593">
    <property type="entry name" value="Cyt_b561/ferric_Rdtase_TM"/>
</dbReference>
<feature type="transmembrane region" description="Helical" evidence="12">
    <location>
        <begin position="83"/>
        <end position="105"/>
    </location>
</feature>
<dbReference type="GO" id="GO:0020037">
    <property type="term" value="F:heme binding"/>
    <property type="evidence" value="ECO:0007669"/>
    <property type="project" value="TreeGrafter"/>
</dbReference>
<keyword evidence="3" id="KW-0813">Transport</keyword>
<organism evidence="14">
    <name type="scientific">Medioppia subpectinata</name>
    <dbReference type="NCBI Taxonomy" id="1979941"/>
    <lineage>
        <taxon>Eukaryota</taxon>
        <taxon>Metazoa</taxon>
        <taxon>Ecdysozoa</taxon>
        <taxon>Arthropoda</taxon>
        <taxon>Chelicerata</taxon>
        <taxon>Arachnida</taxon>
        <taxon>Acari</taxon>
        <taxon>Acariformes</taxon>
        <taxon>Sarcoptiformes</taxon>
        <taxon>Oribatida</taxon>
        <taxon>Brachypylina</taxon>
        <taxon>Oppioidea</taxon>
        <taxon>Oppiidae</taxon>
        <taxon>Medioppia</taxon>
    </lineage>
</organism>
<dbReference type="PROSITE" id="PS50939">
    <property type="entry name" value="CYTOCHROME_B561"/>
    <property type="match status" value="1"/>
</dbReference>
<dbReference type="PANTHER" id="PTHR15422">
    <property type="entry name" value="OS05G0565100 PROTEIN"/>
    <property type="match status" value="1"/>
</dbReference>
<keyword evidence="9" id="KW-0408">Iron</keyword>
<feature type="non-terminal residue" evidence="14">
    <location>
        <position position="219"/>
    </location>
</feature>
<dbReference type="GO" id="GO:0140571">
    <property type="term" value="F:transmembrane ascorbate ferrireductase activity"/>
    <property type="evidence" value="ECO:0007669"/>
    <property type="project" value="UniProtKB-EC"/>
</dbReference>
<dbReference type="InterPro" id="IPR045150">
    <property type="entry name" value="CYB561D1/2"/>
</dbReference>
<keyword evidence="4" id="KW-0349">Heme</keyword>
<evidence type="ECO:0000256" key="1">
    <source>
        <dbReference type="ARBA" id="ARBA00001970"/>
    </source>
</evidence>
<sequence>YGPLDSDEQNIAKHTEVKPTDLATNLQSVGILKAAPVSIYIKLHGAFMIIAWLGCVSISILMARHYKNSWPDSTLCGVKLWFAYHRAIMVTGVVAIIIATVLIFVEKKGWSGPSPHAIIGLTAIILSLLQPIGALFRPGPDSPKRWLFNWLHWSGGYIGHVLSCNRGDMFNIKSFLWVVIAFVVCYVSLHILHHLKTLLTDNDHKEINQSYLVLDLGDE</sequence>
<dbReference type="GO" id="GO:0016020">
    <property type="term" value="C:membrane"/>
    <property type="evidence" value="ECO:0007669"/>
    <property type="project" value="UniProtKB-SubCell"/>
</dbReference>
<evidence type="ECO:0000256" key="4">
    <source>
        <dbReference type="ARBA" id="ARBA00022617"/>
    </source>
</evidence>
<dbReference type="EC" id="7.2.1.3" evidence="11"/>
<evidence type="ECO:0000313" key="14">
    <source>
        <dbReference type="EMBL" id="CAD7641599.1"/>
    </source>
</evidence>
<dbReference type="OrthoDB" id="6372137at2759"/>
<dbReference type="GO" id="GO:0140575">
    <property type="term" value="F:transmembrane monodehydroascorbate reductase activity"/>
    <property type="evidence" value="ECO:0007669"/>
    <property type="project" value="InterPro"/>
</dbReference>
<comment type="subcellular location">
    <subcellularLocation>
        <location evidence="2">Membrane</location>
        <topology evidence="2">Multi-pass membrane protein</topology>
    </subcellularLocation>
</comment>
<keyword evidence="10 12" id="KW-0472">Membrane</keyword>
<evidence type="ECO:0000256" key="5">
    <source>
        <dbReference type="ARBA" id="ARBA00022692"/>
    </source>
</evidence>
<evidence type="ECO:0000256" key="11">
    <source>
        <dbReference type="ARBA" id="ARBA00024225"/>
    </source>
</evidence>
<dbReference type="AlphaFoldDB" id="A0A7R9LHK1"/>
<evidence type="ECO:0000256" key="6">
    <source>
        <dbReference type="ARBA" id="ARBA00022723"/>
    </source>
</evidence>
<evidence type="ECO:0000256" key="7">
    <source>
        <dbReference type="ARBA" id="ARBA00022982"/>
    </source>
</evidence>
<dbReference type="GO" id="GO:0046872">
    <property type="term" value="F:metal ion binding"/>
    <property type="evidence" value="ECO:0007669"/>
    <property type="project" value="UniProtKB-KW"/>
</dbReference>
<dbReference type="SMART" id="SM00665">
    <property type="entry name" value="B561"/>
    <property type="match status" value="1"/>
</dbReference>
<gene>
    <name evidence="14" type="ORF">OSB1V03_LOCUS18733</name>
</gene>
<accession>A0A7R9LHK1</accession>
<keyword evidence="8 12" id="KW-1133">Transmembrane helix</keyword>
<evidence type="ECO:0000256" key="3">
    <source>
        <dbReference type="ARBA" id="ARBA00022448"/>
    </source>
</evidence>
<proteinExistence type="predicted"/>
<dbReference type="EMBL" id="CAJPIZ010025555">
    <property type="protein sequence ID" value="CAG2118783.1"/>
    <property type="molecule type" value="Genomic_DNA"/>
</dbReference>
<keyword evidence="6" id="KW-0479">Metal-binding</keyword>
<evidence type="ECO:0000259" key="13">
    <source>
        <dbReference type="PROSITE" id="PS50939"/>
    </source>
</evidence>
<dbReference type="Gene3D" id="1.20.120.1770">
    <property type="match status" value="1"/>
</dbReference>
<evidence type="ECO:0000256" key="2">
    <source>
        <dbReference type="ARBA" id="ARBA00004141"/>
    </source>
</evidence>
<reference evidence="14" key="1">
    <citation type="submission" date="2020-11" db="EMBL/GenBank/DDBJ databases">
        <authorList>
            <person name="Tran Van P."/>
        </authorList>
    </citation>
    <scope>NUCLEOTIDE SEQUENCE</scope>
</reference>
<feature type="domain" description="Cytochrome b561" evidence="13">
    <location>
        <begin position="8"/>
        <end position="208"/>
    </location>
</feature>
<feature type="transmembrane region" description="Helical" evidence="12">
    <location>
        <begin position="117"/>
        <end position="136"/>
    </location>
</feature>
<dbReference type="CDD" id="cd08760">
    <property type="entry name" value="Cyt_b561_FRRS1_like"/>
    <property type="match status" value="1"/>
</dbReference>
<feature type="transmembrane region" description="Helical" evidence="12">
    <location>
        <begin position="175"/>
        <end position="195"/>
    </location>
</feature>
<evidence type="ECO:0000256" key="8">
    <source>
        <dbReference type="ARBA" id="ARBA00022989"/>
    </source>
</evidence>
<evidence type="ECO:0000256" key="10">
    <source>
        <dbReference type="ARBA" id="ARBA00023136"/>
    </source>
</evidence>
<evidence type="ECO:0000313" key="15">
    <source>
        <dbReference type="Proteomes" id="UP000759131"/>
    </source>
</evidence>
<dbReference type="Proteomes" id="UP000759131">
    <property type="component" value="Unassembled WGS sequence"/>
</dbReference>
<evidence type="ECO:0000256" key="12">
    <source>
        <dbReference type="SAM" id="Phobius"/>
    </source>
</evidence>
<dbReference type="PANTHER" id="PTHR15422:SF24">
    <property type="entry name" value="DOMON RELATED DOMAIN-CONTAINING PROTEIN"/>
    <property type="match status" value="1"/>
</dbReference>
<evidence type="ECO:0000256" key="9">
    <source>
        <dbReference type="ARBA" id="ARBA00023004"/>
    </source>
</evidence>
<protein>
    <recommendedName>
        <fullName evidence="11">ascorbate ferrireductase (transmembrane)</fullName>
        <ecNumber evidence="11">7.2.1.3</ecNumber>
    </recommendedName>
</protein>
<name>A0A7R9LHK1_9ACAR</name>
<keyword evidence="5 12" id="KW-0812">Transmembrane</keyword>
<keyword evidence="7" id="KW-0249">Electron transport</keyword>
<keyword evidence="15" id="KW-1185">Reference proteome</keyword>
<dbReference type="EMBL" id="OC880130">
    <property type="protein sequence ID" value="CAD7641599.1"/>
    <property type="molecule type" value="Genomic_DNA"/>
</dbReference>